<keyword evidence="1" id="KW-1133">Transmembrane helix</keyword>
<proteinExistence type="predicted"/>
<dbReference type="InterPro" id="IPR052728">
    <property type="entry name" value="O2_lipid_transport_reg"/>
</dbReference>
<gene>
    <name evidence="3" type="primary">nrf-6</name>
    <name evidence="3" type="ORF">CEXT_153691</name>
</gene>
<keyword evidence="4" id="KW-1185">Reference proteome</keyword>
<feature type="domain" description="Acyltransferase 3" evidence="2">
    <location>
        <begin position="13"/>
        <end position="269"/>
    </location>
</feature>
<evidence type="ECO:0000256" key="1">
    <source>
        <dbReference type="SAM" id="Phobius"/>
    </source>
</evidence>
<dbReference type="Proteomes" id="UP001054945">
    <property type="component" value="Unassembled WGS sequence"/>
</dbReference>
<dbReference type="GO" id="GO:0016747">
    <property type="term" value="F:acyltransferase activity, transferring groups other than amino-acyl groups"/>
    <property type="evidence" value="ECO:0007669"/>
    <property type="project" value="InterPro"/>
</dbReference>
<dbReference type="PANTHER" id="PTHR11161">
    <property type="entry name" value="O-ACYLTRANSFERASE"/>
    <property type="match status" value="1"/>
</dbReference>
<dbReference type="InterPro" id="IPR002656">
    <property type="entry name" value="Acyl_transf_3_dom"/>
</dbReference>
<feature type="transmembrane region" description="Helical" evidence="1">
    <location>
        <begin position="111"/>
        <end position="129"/>
    </location>
</feature>
<accession>A0AAV4NPQ5</accession>
<evidence type="ECO:0000259" key="2">
    <source>
        <dbReference type="Pfam" id="PF01757"/>
    </source>
</evidence>
<feature type="transmembrane region" description="Helical" evidence="1">
    <location>
        <begin position="246"/>
        <end position="269"/>
    </location>
</feature>
<dbReference type="AlphaFoldDB" id="A0AAV4NPQ5"/>
<keyword evidence="1" id="KW-0472">Membrane</keyword>
<protein>
    <submittedName>
        <fullName evidence="3">Nose resistant to fluoxetine protein 6</fullName>
    </submittedName>
</protein>
<keyword evidence="1" id="KW-0812">Transmembrane</keyword>
<dbReference type="Pfam" id="PF01757">
    <property type="entry name" value="Acyl_transf_3"/>
    <property type="match status" value="1"/>
</dbReference>
<sequence>MTDGFVEDCYNNWWTNLLFINNFVHANHLCLTQSWYISCDMQLYIAALIVLLSLLRWPKVGLSIAFIGVLASVIGTGVMTYVNDYPPTMLFIHPDQEQRIEYWGNAYFKPYSHAGPYCIGLMIGYLLATKPNLKFSPLTRFIGWCCAATCNLAVLYGVYEWNTGRDPVLVETILYSSLHRVAWTLGVAWVVVNCATGQGGIVNYILSWKCWVPLGRLTYTAYLIHPVVQISAVGNLRMNLQTAHYFAVWMFFGHLLITYGSSFATSMLIEAPFLALEKDYSSKSIS</sequence>
<evidence type="ECO:0000313" key="3">
    <source>
        <dbReference type="EMBL" id="GIX85745.1"/>
    </source>
</evidence>
<organism evidence="3 4">
    <name type="scientific">Caerostris extrusa</name>
    <name type="common">Bark spider</name>
    <name type="synonym">Caerostris bankana</name>
    <dbReference type="NCBI Taxonomy" id="172846"/>
    <lineage>
        <taxon>Eukaryota</taxon>
        <taxon>Metazoa</taxon>
        <taxon>Ecdysozoa</taxon>
        <taxon>Arthropoda</taxon>
        <taxon>Chelicerata</taxon>
        <taxon>Arachnida</taxon>
        <taxon>Araneae</taxon>
        <taxon>Araneomorphae</taxon>
        <taxon>Entelegynae</taxon>
        <taxon>Araneoidea</taxon>
        <taxon>Araneidae</taxon>
        <taxon>Caerostris</taxon>
    </lineage>
</organism>
<feature type="transmembrane region" description="Helical" evidence="1">
    <location>
        <begin position="35"/>
        <end position="55"/>
    </location>
</feature>
<dbReference type="EMBL" id="BPLR01003541">
    <property type="protein sequence ID" value="GIX85745.1"/>
    <property type="molecule type" value="Genomic_DNA"/>
</dbReference>
<dbReference type="PANTHER" id="PTHR11161:SF0">
    <property type="entry name" value="O-ACYLTRANSFERASE LIKE PROTEIN"/>
    <property type="match status" value="1"/>
</dbReference>
<feature type="transmembrane region" description="Helical" evidence="1">
    <location>
        <begin position="62"/>
        <end position="82"/>
    </location>
</feature>
<reference evidence="3 4" key="1">
    <citation type="submission" date="2021-06" db="EMBL/GenBank/DDBJ databases">
        <title>Caerostris extrusa draft genome.</title>
        <authorList>
            <person name="Kono N."/>
            <person name="Arakawa K."/>
        </authorList>
    </citation>
    <scope>NUCLEOTIDE SEQUENCE [LARGE SCALE GENOMIC DNA]</scope>
</reference>
<comment type="caution">
    <text evidence="3">The sequence shown here is derived from an EMBL/GenBank/DDBJ whole genome shotgun (WGS) entry which is preliminary data.</text>
</comment>
<evidence type="ECO:0000313" key="4">
    <source>
        <dbReference type="Proteomes" id="UP001054945"/>
    </source>
</evidence>
<feature type="transmembrane region" description="Helical" evidence="1">
    <location>
        <begin position="181"/>
        <end position="206"/>
    </location>
</feature>
<feature type="transmembrane region" description="Helical" evidence="1">
    <location>
        <begin position="141"/>
        <end position="161"/>
    </location>
</feature>
<name>A0AAV4NPQ5_CAEEX</name>